<keyword evidence="10" id="KW-0325">Glycoprotein</keyword>
<evidence type="ECO:0000256" key="2">
    <source>
        <dbReference type="ARBA" id="ARBA00004687"/>
    </source>
</evidence>
<protein>
    <submittedName>
        <fullName evidence="12">Uncharacterized protein</fullName>
    </submittedName>
</protein>
<dbReference type="GO" id="GO:0051377">
    <property type="term" value="F:mannose-ethanolamine phosphotransferase activity"/>
    <property type="evidence" value="ECO:0007669"/>
    <property type="project" value="InterPro"/>
</dbReference>
<evidence type="ECO:0000256" key="9">
    <source>
        <dbReference type="ARBA" id="ARBA00023136"/>
    </source>
</evidence>
<comment type="subcellular location">
    <subcellularLocation>
        <location evidence="1">Endoplasmic reticulum membrane</location>
        <topology evidence="1">Multi-pass membrane protein</topology>
    </subcellularLocation>
</comment>
<dbReference type="InterPro" id="IPR037675">
    <property type="entry name" value="PIG-O_N"/>
</dbReference>
<dbReference type="GO" id="GO:0005789">
    <property type="term" value="C:endoplasmic reticulum membrane"/>
    <property type="evidence" value="ECO:0007669"/>
    <property type="project" value="UniProtKB-SubCell"/>
</dbReference>
<evidence type="ECO:0000256" key="8">
    <source>
        <dbReference type="ARBA" id="ARBA00022989"/>
    </source>
</evidence>
<dbReference type="GO" id="GO:0006506">
    <property type="term" value="P:GPI anchor biosynthetic process"/>
    <property type="evidence" value="ECO:0007669"/>
    <property type="project" value="UniProtKB-UniPathway"/>
</dbReference>
<evidence type="ECO:0000256" key="11">
    <source>
        <dbReference type="SAM" id="Phobius"/>
    </source>
</evidence>
<dbReference type="InterPro" id="IPR002591">
    <property type="entry name" value="Phosphodiest/P_Trfase"/>
</dbReference>
<evidence type="ECO:0000313" key="12">
    <source>
        <dbReference type="EMBL" id="KZP23970.1"/>
    </source>
</evidence>
<dbReference type="UniPathway" id="UPA00196"/>
<keyword evidence="4" id="KW-0337">GPI-anchor biosynthesis</keyword>
<dbReference type="OrthoDB" id="272139at2759"/>
<dbReference type="PANTHER" id="PTHR23071">
    <property type="entry name" value="PHOSPHATIDYLINOSITOL GLYCAN"/>
    <property type="match status" value="1"/>
</dbReference>
<gene>
    <name evidence="12" type="ORF">FIBSPDRAFT_822718</name>
</gene>
<keyword evidence="9 11" id="KW-0472">Membrane</keyword>
<name>A0A166MG08_9AGAM</name>
<feature type="transmembrane region" description="Helical" evidence="11">
    <location>
        <begin position="738"/>
        <end position="760"/>
    </location>
</feature>
<evidence type="ECO:0000256" key="4">
    <source>
        <dbReference type="ARBA" id="ARBA00022502"/>
    </source>
</evidence>
<dbReference type="CDD" id="cd16023">
    <property type="entry name" value="GPI_EPT_3"/>
    <property type="match status" value="1"/>
</dbReference>
<keyword evidence="5" id="KW-0808">Transferase</keyword>
<feature type="transmembrane region" description="Helical" evidence="11">
    <location>
        <begin position="430"/>
        <end position="453"/>
    </location>
</feature>
<keyword evidence="8 11" id="KW-1133">Transmembrane helix</keyword>
<reference evidence="12" key="1">
    <citation type="journal article" date="2016" name="Mol. Biol. Evol.">
        <title>Comparative Genomics of Early-Diverging Mushroom-Forming Fungi Provides Insights into the Origins of Lignocellulose Decay Capabilities.</title>
        <authorList>
            <person name="Nagy L.G."/>
            <person name="Riley R."/>
            <person name="Tritt A."/>
            <person name="Adam C."/>
            <person name="Daum C."/>
            <person name="Floudas D."/>
            <person name="Sun H."/>
            <person name="Yadav J.S."/>
            <person name="Pangilinan J."/>
            <person name="Larsson K.H."/>
            <person name="Matsuura K."/>
            <person name="Barry K."/>
            <person name="Labutti K."/>
            <person name="Kuo R."/>
            <person name="Ohm R.A."/>
            <person name="Bhattacharya S.S."/>
            <person name="Shirouzu T."/>
            <person name="Yoshinaga Y."/>
            <person name="Martin F.M."/>
            <person name="Grigoriev I.V."/>
            <person name="Hibbett D.S."/>
        </authorList>
    </citation>
    <scope>NUCLEOTIDE SEQUENCE [LARGE SCALE GENOMIC DNA]</scope>
    <source>
        <strain evidence="12">CBS 109695</strain>
    </source>
</reference>
<feature type="transmembrane region" description="Helical" evidence="11">
    <location>
        <begin position="948"/>
        <end position="971"/>
    </location>
</feature>
<dbReference type="Gene3D" id="3.40.720.10">
    <property type="entry name" value="Alkaline Phosphatase, subunit A"/>
    <property type="match status" value="1"/>
</dbReference>
<evidence type="ECO:0000256" key="1">
    <source>
        <dbReference type="ARBA" id="ARBA00004477"/>
    </source>
</evidence>
<feature type="transmembrane region" description="Helical" evidence="11">
    <location>
        <begin position="473"/>
        <end position="490"/>
    </location>
</feature>
<dbReference type="PANTHER" id="PTHR23071:SF1">
    <property type="entry name" value="GPI ETHANOLAMINE PHOSPHATE TRANSFERASE 3"/>
    <property type="match status" value="1"/>
</dbReference>
<dbReference type="EMBL" id="KV417529">
    <property type="protein sequence ID" value="KZP23970.1"/>
    <property type="molecule type" value="Genomic_DNA"/>
</dbReference>
<feature type="transmembrane region" description="Helical" evidence="11">
    <location>
        <begin position="766"/>
        <end position="785"/>
    </location>
</feature>
<feature type="transmembrane region" description="Helical" evidence="11">
    <location>
        <begin position="627"/>
        <end position="649"/>
    </location>
</feature>
<dbReference type="Pfam" id="PF01663">
    <property type="entry name" value="Phosphodiest"/>
    <property type="match status" value="1"/>
</dbReference>
<evidence type="ECO:0000256" key="6">
    <source>
        <dbReference type="ARBA" id="ARBA00022692"/>
    </source>
</evidence>
<feature type="transmembrane region" description="Helical" evidence="11">
    <location>
        <begin position="699"/>
        <end position="717"/>
    </location>
</feature>
<evidence type="ECO:0000256" key="10">
    <source>
        <dbReference type="ARBA" id="ARBA00023180"/>
    </source>
</evidence>
<proteinExistence type="inferred from homology"/>
<keyword evidence="6 11" id="KW-0812">Transmembrane</keyword>
<organism evidence="12">
    <name type="scientific">Athelia psychrophila</name>
    <dbReference type="NCBI Taxonomy" id="1759441"/>
    <lineage>
        <taxon>Eukaryota</taxon>
        <taxon>Fungi</taxon>
        <taxon>Dikarya</taxon>
        <taxon>Basidiomycota</taxon>
        <taxon>Agaricomycotina</taxon>
        <taxon>Agaricomycetes</taxon>
        <taxon>Agaricomycetidae</taxon>
        <taxon>Atheliales</taxon>
        <taxon>Atheliaceae</taxon>
        <taxon>Athelia</taxon>
    </lineage>
</organism>
<keyword evidence="7" id="KW-0256">Endoplasmic reticulum</keyword>
<feature type="transmembrane region" description="Helical" evidence="11">
    <location>
        <begin position="557"/>
        <end position="574"/>
    </location>
</feature>
<comment type="similarity">
    <text evidence="3">Belongs to the PIGG/PIGN/PIGO family. PIGO subfamily.</text>
</comment>
<sequence length="993" mass="107078">MFSKGTTITLYIAFVHLVGLYLFTSGFLLTRLSLPQKTTCNPQDPTSCTVPATHSRLVFLIIDALRFDFISPSPPSPASPHHHNVLTLPHMLSAKFPDRSFIFDAHADPPTTTLQRIKGLTTGSLPTFIDMGSNFAGSSVVEDSIITQMESAGKKIAFMGDETWMSVFPSSFSSNMTFPYDSFNVEDLHTVDTGVITHLFPLLSAPKPQPWDVLIGHFLGVDHVGHRVGPDHPIMHAKLTQMDEVLAQVVDALDDDTLLVLIGDHGMDASGDHGGDSPLEVSSGVWVYSKGKPLFTKGAIPKIILSETVFPRATESHRAIQQIDLVPTLSLLMGLPIPFNNLGSIVPELFARDKKDAFLMHALELNAQQVHTYLDTYRASASGSELDGAWDDLQVAWAESAQAQGSARLLSLNAYVRLALKSCRLLWAQFNVVLMNMGLVLLAAGVLAGWALYSRLGEDWEVWLGEEVLPMCVRGMAGGAATGLVGYLALQNYLQGIDAMHCVLFGGSLMSCLILLFHTARPRLSLAHFSPASIPLSLIIHTAAFLSNSFTVWEDRIIQFLLLSSIVPSVLVGLQAPTARLRYRILGFSALFAVCTRLMALSTACREEQQSYCHVTFYASSSSSPPLIALVLGLPTAMALPYAIWRFLAISGSDEGVAKPYLGYFFAPSLVAGTAFWVLEWAEVTGTLGGGIRLWRTCIAWLAFAVTCISFALWWAIPLCLRLVTDDGVGKAKREVKILGFANAYGAPFLIFWCIPFGVVYLSTQLAGQLVLALGAVALLAHVEVRDSVRDVKGMEIAFSSASNPTEAINMDVGSMPVILTPVTLADIAPFALLGLHAFFGTGHQASIPSIQWKTAFLFTSTVTYPFSPITVILNTLGPQFIFATAVPLVAAWNVPPLPAPVTGHFARGQSLRAGLGVMTWGATLLLGAAGGAALLRRHLMVWKIFAPRFMLGGVGLLAVDAGVLVGLLAFERVRARVDSLFGGAVGGKSNGK</sequence>
<feature type="transmembrane region" description="Helical" evidence="11">
    <location>
        <begin position="6"/>
        <end position="29"/>
    </location>
</feature>
<dbReference type="AlphaFoldDB" id="A0A166MG08"/>
<evidence type="ECO:0000256" key="5">
    <source>
        <dbReference type="ARBA" id="ARBA00022679"/>
    </source>
</evidence>
<comment type="pathway">
    <text evidence="2">Glycolipid biosynthesis; glycosylphosphatidylinositol-anchor biosynthesis.</text>
</comment>
<evidence type="ECO:0000256" key="7">
    <source>
        <dbReference type="ARBA" id="ARBA00022824"/>
    </source>
</evidence>
<dbReference type="InterPro" id="IPR017850">
    <property type="entry name" value="Alkaline_phosphatase_core_sf"/>
</dbReference>
<dbReference type="InterPro" id="IPR039524">
    <property type="entry name" value="PIGO/GPI13"/>
</dbReference>
<accession>A0A166MG08</accession>
<feature type="transmembrane region" description="Helical" evidence="11">
    <location>
        <begin position="502"/>
        <end position="520"/>
    </location>
</feature>
<dbReference type="STRING" id="436010.A0A166MG08"/>
<feature type="transmembrane region" description="Helical" evidence="11">
    <location>
        <begin position="914"/>
        <end position="936"/>
    </location>
</feature>
<feature type="transmembrane region" description="Helical" evidence="11">
    <location>
        <begin position="661"/>
        <end position="679"/>
    </location>
</feature>
<evidence type="ECO:0000256" key="3">
    <source>
        <dbReference type="ARBA" id="ARBA00008695"/>
    </source>
</evidence>
<dbReference type="SUPFAM" id="SSF53649">
    <property type="entry name" value="Alkaline phosphatase-like"/>
    <property type="match status" value="1"/>
</dbReference>